<evidence type="ECO:0000313" key="1">
    <source>
        <dbReference type="EMBL" id="KPZ16410.1"/>
    </source>
</evidence>
<reference evidence="1 2" key="1">
    <citation type="submission" date="2015-09" db="EMBL/GenBank/DDBJ databases">
        <title>Genome announcement of multiple Pseudomonas syringae strains.</title>
        <authorList>
            <person name="Thakur S."/>
            <person name="Wang P.W."/>
            <person name="Gong Y."/>
            <person name="Weir B.S."/>
            <person name="Guttman D.S."/>
        </authorList>
    </citation>
    <scope>NUCLEOTIDE SEQUENCE [LARGE SCALE GENOMIC DNA]</scope>
    <source>
        <strain evidence="1 2">ICMP3962</strain>
    </source>
</reference>
<sequence>MNDGINTVLEFSLIGSRDKARFRISPIGNLRIEFATPHNYLEASAKLLRVDQREISLDKMPVTEISYGGPNAGASWQVVISRADGDALQEALRNNAQSFQDVFGSPLNGKS</sequence>
<name>A0A0Q0JQA1_PSEA0</name>
<accession>A0A0Q0JQA1</accession>
<gene>
    <name evidence="1" type="ORF">ALO41_200073</name>
</gene>
<dbReference type="AlphaFoldDB" id="A0A0Q0JQA1"/>
<dbReference type="Proteomes" id="UP000050266">
    <property type="component" value="Unassembled WGS sequence"/>
</dbReference>
<organism evidence="1 2">
    <name type="scientific">Pseudomonas amygdali pv. ulmi</name>
    <dbReference type="NCBI Taxonomy" id="251720"/>
    <lineage>
        <taxon>Bacteria</taxon>
        <taxon>Pseudomonadati</taxon>
        <taxon>Pseudomonadota</taxon>
        <taxon>Gammaproteobacteria</taxon>
        <taxon>Pseudomonadales</taxon>
        <taxon>Pseudomonadaceae</taxon>
        <taxon>Pseudomonas</taxon>
        <taxon>Pseudomonas amygdali</taxon>
    </lineage>
</organism>
<dbReference type="PATRIC" id="fig|251720.4.peg.3429"/>
<dbReference type="RefSeq" id="WP_057431248.1">
    <property type="nucleotide sequence ID" value="NZ_LIHQ01000131.1"/>
</dbReference>
<dbReference type="EMBL" id="LJRQ01000075">
    <property type="protein sequence ID" value="KPZ16410.1"/>
    <property type="molecule type" value="Genomic_DNA"/>
</dbReference>
<protein>
    <submittedName>
        <fullName evidence="1">Plasmid replication protein RepB</fullName>
    </submittedName>
</protein>
<evidence type="ECO:0000313" key="2">
    <source>
        <dbReference type="Proteomes" id="UP000050266"/>
    </source>
</evidence>
<comment type="caution">
    <text evidence="1">The sequence shown here is derived from an EMBL/GenBank/DDBJ whole genome shotgun (WGS) entry which is preliminary data.</text>
</comment>
<proteinExistence type="predicted"/>